<comment type="caution">
    <text evidence="5">The sequence shown here is derived from an EMBL/GenBank/DDBJ whole genome shotgun (WGS) entry which is preliminary data.</text>
</comment>
<name>A0A8H3FK03_9LECA</name>
<dbReference type="Gene3D" id="3.40.50.300">
    <property type="entry name" value="P-loop containing nucleotide triphosphate hydrolases"/>
    <property type="match status" value="1"/>
</dbReference>
<keyword evidence="1" id="KW-0677">Repeat</keyword>
<evidence type="ECO:0000256" key="2">
    <source>
        <dbReference type="SAM" id="Coils"/>
    </source>
</evidence>
<evidence type="ECO:0000259" key="4">
    <source>
        <dbReference type="Pfam" id="PF25053"/>
    </source>
</evidence>
<dbReference type="InterPro" id="IPR027417">
    <property type="entry name" value="P-loop_NTPase"/>
</dbReference>
<feature type="domain" description="DUF7791" evidence="4">
    <location>
        <begin position="558"/>
        <end position="685"/>
    </location>
</feature>
<dbReference type="AlphaFoldDB" id="A0A8H3FK03"/>
<dbReference type="PANTHER" id="PTHR10039">
    <property type="entry name" value="AMELOGENIN"/>
    <property type="match status" value="1"/>
</dbReference>
<evidence type="ECO:0000313" key="5">
    <source>
        <dbReference type="EMBL" id="CAF9924197.1"/>
    </source>
</evidence>
<reference evidence="5" key="1">
    <citation type="submission" date="2021-03" db="EMBL/GenBank/DDBJ databases">
        <authorList>
            <person name="Tagirdzhanova G."/>
        </authorList>
    </citation>
    <scope>NUCLEOTIDE SEQUENCE</scope>
</reference>
<organism evidence="5 6">
    <name type="scientific">Gomphillus americanus</name>
    <dbReference type="NCBI Taxonomy" id="1940652"/>
    <lineage>
        <taxon>Eukaryota</taxon>
        <taxon>Fungi</taxon>
        <taxon>Dikarya</taxon>
        <taxon>Ascomycota</taxon>
        <taxon>Pezizomycotina</taxon>
        <taxon>Lecanoromycetes</taxon>
        <taxon>OSLEUM clade</taxon>
        <taxon>Ostropomycetidae</taxon>
        <taxon>Ostropales</taxon>
        <taxon>Graphidaceae</taxon>
        <taxon>Gomphilloideae</taxon>
        <taxon>Gomphillus</taxon>
    </lineage>
</organism>
<dbReference type="Proteomes" id="UP000664169">
    <property type="component" value="Unassembled WGS sequence"/>
</dbReference>
<evidence type="ECO:0000313" key="6">
    <source>
        <dbReference type="Proteomes" id="UP000664169"/>
    </source>
</evidence>
<protein>
    <recommendedName>
        <fullName evidence="7">NACHT domain-containing protein</fullName>
    </recommendedName>
</protein>
<feature type="coiled-coil region" evidence="2">
    <location>
        <begin position="72"/>
        <end position="133"/>
    </location>
</feature>
<dbReference type="SUPFAM" id="SSF52540">
    <property type="entry name" value="P-loop containing nucleoside triphosphate hydrolases"/>
    <property type="match status" value="1"/>
</dbReference>
<keyword evidence="2" id="KW-0175">Coiled coil</keyword>
<dbReference type="Pfam" id="PF24883">
    <property type="entry name" value="NPHP3_N"/>
    <property type="match status" value="1"/>
</dbReference>
<accession>A0A8H3FK03</accession>
<dbReference type="PANTHER" id="PTHR10039:SF5">
    <property type="entry name" value="NACHT DOMAIN-CONTAINING PROTEIN"/>
    <property type="match status" value="1"/>
</dbReference>
<proteinExistence type="predicted"/>
<sequence>MDPITAFSLAGTIATFIDFGAKFAKLTWSIYHDESSSTPASELSKLTAQFEQAATAVEIPSNHQPNASEDNLNQLAKECKEFSAKIVKLLRKAGLLNQQPNSKKAAFISAIRLTFRRGDLDNLKKELEGLRDRFSFLLLISLRSLAQRNLAAQDEVIQALKLSGKKNHDFRNSMQLIMSDLASKIRAVEGSSSQAGLENDIVRQVLQDGSSAQASGAYGIVLSNDIREHLGTVLTKSLIYFGMNDRQEQVLPSFETTFDWALNDIPDPNQKWANLPLWLVSDNQIYWISGKAGSGKSTFMKYLLMCPGDRSKPRCHLLLSRWAKNRELIIVSFFFWAADSEKLQKSREGLFRTLLHQILTMKPTLIPQIFPKQWEILSMTRLKILSWSESDLRAGFFRAIASLQAQNCCICLFIDGLDEFEGQPSILIELVRVLASQGDCIKLCLASRPWVEFGDAFRQKPQLLLEDLTYNDIKFFVTRKFDDHPEFNNLKICEPDFADQLVENIVSKGQGVFLWIALVVASLLSGISFGDRVEDLQRRLDLLPPDLEDLYGRLIDGLDPFYHKHRAQLMMLVESAQEALPVLVLYFADGGTIGILKTLPGARVTEDSWIQQVDTMRRRLNSRWRGLLELSSGKRPGFTYESSSDPSPRVRYLHKTVSDFVKGAKMRAFIQQHTGADFDPHLQLCIGYCAYALSDSASPSHKDKWDFVDPCLKHAREVNRHNEEHMRHTIDQLHMNLHPEHVRGLIRHDLLRFGIREDVAAYVLPILENIPHDSGEITTLLNEALTGCIINADIVRALLARVSYGSKMWSNFMASVTHPKVFGKLERLCCIAFVEHSANIEMLDKIRKSGNSDAEELYEELKSSFEAHNTKFGIFGEQA</sequence>
<evidence type="ECO:0008006" key="7">
    <source>
        <dbReference type="Google" id="ProtNLM"/>
    </source>
</evidence>
<keyword evidence="6" id="KW-1185">Reference proteome</keyword>
<dbReference type="OrthoDB" id="443402at2759"/>
<dbReference type="EMBL" id="CAJPDQ010000021">
    <property type="protein sequence ID" value="CAF9924197.1"/>
    <property type="molecule type" value="Genomic_DNA"/>
</dbReference>
<dbReference type="InterPro" id="IPR056693">
    <property type="entry name" value="DUF7791"/>
</dbReference>
<evidence type="ECO:0000256" key="1">
    <source>
        <dbReference type="ARBA" id="ARBA00022737"/>
    </source>
</evidence>
<gene>
    <name evidence="5" type="ORF">GOMPHAMPRED_003548</name>
</gene>
<dbReference type="InterPro" id="IPR056884">
    <property type="entry name" value="NPHP3-like_N"/>
</dbReference>
<dbReference type="Pfam" id="PF25053">
    <property type="entry name" value="DUF7791"/>
    <property type="match status" value="1"/>
</dbReference>
<evidence type="ECO:0000259" key="3">
    <source>
        <dbReference type="Pfam" id="PF24883"/>
    </source>
</evidence>
<feature type="domain" description="Nephrocystin 3-like N-terminal" evidence="3">
    <location>
        <begin position="278"/>
        <end position="448"/>
    </location>
</feature>